<accession>A0ABT6M6H9</accession>
<dbReference type="Proteomes" id="UP001160334">
    <property type="component" value="Unassembled WGS sequence"/>
</dbReference>
<evidence type="ECO:0000313" key="1">
    <source>
        <dbReference type="EMBL" id="MDH6279494.1"/>
    </source>
</evidence>
<protein>
    <submittedName>
        <fullName evidence="1">Uncharacterized protein</fullName>
    </submittedName>
</protein>
<keyword evidence="2" id="KW-1185">Reference proteome</keyword>
<proteinExistence type="predicted"/>
<dbReference type="EMBL" id="JARXVC010000002">
    <property type="protein sequence ID" value="MDH6279494.1"/>
    <property type="molecule type" value="Genomic_DNA"/>
</dbReference>
<gene>
    <name evidence="1" type="ORF">M2280_000703</name>
</gene>
<dbReference type="RefSeq" id="WP_280758896.1">
    <property type="nucleotide sequence ID" value="NZ_JARXVC010000002.1"/>
</dbReference>
<sequence>MTNQLPEPSHCRSCRAEIRWGKTQNGKNLPVDANPSKTGTVVLDVHGGVVYAGVLIGAQLASVRRSTRPLYEPHWVNCPDAKTWRNR</sequence>
<comment type="caution">
    <text evidence="1">The sequence shown here is derived from an EMBL/GenBank/DDBJ whole genome shotgun (WGS) entry which is preliminary data.</text>
</comment>
<organism evidence="1 2">
    <name type="scientific">Prescottella agglutinans</name>
    <dbReference type="NCBI Taxonomy" id="1644129"/>
    <lineage>
        <taxon>Bacteria</taxon>
        <taxon>Bacillati</taxon>
        <taxon>Actinomycetota</taxon>
        <taxon>Actinomycetes</taxon>
        <taxon>Mycobacteriales</taxon>
        <taxon>Nocardiaceae</taxon>
        <taxon>Prescottella</taxon>
    </lineage>
</organism>
<name>A0ABT6M6H9_9NOCA</name>
<reference evidence="1 2" key="1">
    <citation type="submission" date="2023-04" db="EMBL/GenBank/DDBJ databases">
        <title>Forest soil microbial communities from Buena Vista Peninsula, Colon Province, Panama.</title>
        <authorList>
            <person name="Bouskill N."/>
        </authorList>
    </citation>
    <scope>NUCLEOTIDE SEQUENCE [LARGE SCALE GENOMIC DNA]</scope>
    <source>
        <strain evidence="1 2">CFH S0262</strain>
    </source>
</reference>
<evidence type="ECO:0000313" key="2">
    <source>
        <dbReference type="Proteomes" id="UP001160334"/>
    </source>
</evidence>